<reference evidence="1" key="1">
    <citation type="submission" date="2023-10" db="EMBL/GenBank/DDBJ databases">
        <authorList>
            <person name="Chen Y."/>
            <person name="Shah S."/>
            <person name="Dougan E. K."/>
            <person name="Thang M."/>
            <person name="Chan C."/>
        </authorList>
    </citation>
    <scope>NUCLEOTIDE SEQUENCE [LARGE SCALE GENOMIC DNA]</scope>
</reference>
<dbReference type="Proteomes" id="UP001189429">
    <property type="component" value="Unassembled WGS sequence"/>
</dbReference>
<dbReference type="EMBL" id="CAUYUJ010014855">
    <property type="protein sequence ID" value="CAK0846910.1"/>
    <property type="molecule type" value="Genomic_DNA"/>
</dbReference>
<organism evidence="1 2">
    <name type="scientific">Prorocentrum cordatum</name>
    <dbReference type="NCBI Taxonomy" id="2364126"/>
    <lineage>
        <taxon>Eukaryota</taxon>
        <taxon>Sar</taxon>
        <taxon>Alveolata</taxon>
        <taxon>Dinophyceae</taxon>
        <taxon>Prorocentrales</taxon>
        <taxon>Prorocentraceae</taxon>
        <taxon>Prorocentrum</taxon>
    </lineage>
</organism>
<comment type="caution">
    <text evidence="1">The sequence shown here is derived from an EMBL/GenBank/DDBJ whole genome shotgun (WGS) entry which is preliminary data.</text>
</comment>
<evidence type="ECO:0008006" key="3">
    <source>
        <dbReference type="Google" id="ProtNLM"/>
    </source>
</evidence>
<evidence type="ECO:0000313" key="2">
    <source>
        <dbReference type="Proteomes" id="UP001189429"/>
    </source>
</evidence>
<accession>A0ABN9TM19</accession>
<name>A0ABN9TM19_9DINO</name>
<proteinExistence type="predicted"/>
<evidence type="ECO:0000313" key="1">
    <source>
        <dbReference type="EMBL" id="CAK0846910.1"/>
    </source>
</evidence>
<sequence>MLFATCDIILMLHASERLVEYIIGGILAVACGTSLEFCGQETTPSQWKKQSQDGTLLSTVLCALGAADMFLCGQPHRYRLALLAFVAVFVDASHLQRGQPEPGFPGGRAKA</sequence>
<gene>
    <name evidence="1" type="ORF">PCOR1329_LOCUS40280</name>
</gene>
<protein>
    <recommendedName>
        <fullName evidence="3">Transmembrane protein 107</fullName>
    </recommendedName>
</protein>
<keyword evidence="2" id="KW-1185">Reference proteome</keyword>